<evidence type="ECO:0000259" key="6">
    <source>
        <dbReference type="PROSITE" id="PS50011"/>
    </source>
</evidence>
<protein>
    <recommendedName>
        <fullName evidence="6">Protein kinase domain-containing protein</fullName>
    </recommendedName>
</protein>
<reference evidence="7 8" key="1">
    <citation type="submission" date="2024-02" db="EMBL/GenBank/DDBJ databases">
        <title>Discinaceae phylogenomics.</title>
        <authorList>
            <person name="Dirks A.C."/>
            <person name="James T.Y."/>
        </authorList>
    </citation>
    <scope>NUCLEOTIDE SEQUENCE [LARGE SCALE GENOMIC DNA]</scope>
    <source>
        <strain evidence="7 8">ACD0624</strain>
    </source>
</reference>
<dbReference type="Gene3D" id="1.10.510.10">
    <property type="entry name" value="Transferase(Phosphotransferase) domain 1"/>
    <property type="match status" value="1"/>
</dbReference>
<keyword evidence="4" id="KW-0067">ATP-binding</keyword>
<dbReference type="InterPro" id="IPR051681">
    <property type="entry name" value="Ser/Thr_Kinases-Pseudokinases"/>
</dbReference>
<evidence type="ECO:0000313" key="8">
    <source>
        <dbReference type="Proteomes" id="UP001447188"/>
    </source>
</evidence>
<accession>A0ABR3GD68</accession>
<dbReference type="CDD" id="cd00180">
    <property type="entry name" value="PKc"/>
    <property type="match status" value="1"/>
</dbReference>
<dbReference type="Proteomes" id="UP001447188">
    <property type="component" value="Unassembled WGS sequence"/>
</dbReference>
<feature type="compositionally biased region" description="Polar residues" evidence="5">
    <location>
        <begin position="751"/>
        <end position="767"/>
    </location>
</feature>
<dbReference type="InterPro" id="IPR000719">
    <property type="entry name" value="Prot_kinase_dom"/>
</dbReference>
<keyword evidence="1" id="KW-0808">Transferase</keyword>
<keyword evidence="3" id="KW-0418">Kinase</keyword>
<dbReference type="InterPro" id="IPR001245">
    <property type="entry name" value="Ser-Thr/Tyr_kinase_cat_dom"/>
</dbReference>
<organism evidence="7 8">
    <name type="scientific">Discina gigas</name>
    <dbReference type="NCBI Taxonomy" id="1032678"/>
    <lineage>
        <taxon>Eukaryota</taxon>
        <taxon>Fungi</taxon>
        <taxon>Dikarya</taxon>
        <taxon>Ascomycota</taxon>
        <taxon>Pezizomycotina</taxon>
        <taxon>Pezizomycetes</taxon>
        <taxon>Pezizales</taxon>
        <taxon>Discinaceae</taxon>
        <taxon>Discina</taxon>
    </lineage>
</organism>
<evidence type="ECO:0000313" key="7">
    <source>
        <dbReference type="EMBL" id="KAL0633854.1"/>
    </source>
</evidence>
<dbReference type="PANTHER" id="PTHR44329">
    <property type="entry name" value="SERINE/THREONINE-PROTEIN KINASE TNNI3K-RELATED"/>
    <property type="match status" value="1"/>
</dbReference>
<keyword evidence="8" id="KW-1185">Reference proteome</keyword>
<proteinExistence type="predicted"/>
<feature type="compositionally biased region" description="Basic and acidic residues" evidence="5">
    <location>
        <begin position="709"/>
        <end position="731"/>
    </location>
</feature>
<gene>
    <name evidence="7" type="ORF">Q9L58_007227</name>
</gene>
<feature type="region of interest" description="Disordered" evidence="5">
    <location>
        <begin position="1"/>
        <end position="96"/>
    </location>
</feature>
<dbReference type="PANTHER" id="PTHR44329:SF288">
    <property type="entry name" value="MITOGEN-ACTIVATED PROTEIN KINASE KINASE KINASE 20"/>
    <property type="match status" value="1"/>
</dbReference>
<evidence type="ECO:0000256" key="1">
    <source>
        <dbReference type="ARBA" id="ARBA00022679"/>
    </source>
</evidence>
<evidence type="ECO:0000256" key="4">
    <source>
        <dbReference type="ARBA" id="ARBA00022840"/>
    </source>
</evidence>
<evidence type="ECO:0000256" key="2">
    <source>
        <dbReference type="ARBA" id="ARBA00022741"/>
    </source>
</evidence>
<dbReference type="SUPFAM" id="SSF56112">
    <property type="entry name" value="Protein kinase-like (PK-like)"/>
    <property type="match status" value="1"/>
</dbReference>
<feature type="domain" description="Protein kinase" evidence="6">
    <location>
        <begin position="287"/>
        <end position="531"/>
    </location>
</feature>
<evidence type="ECO:0000256" key="3">
    <source>
        <dbReference type="ARBA" id="ARBA00022777"/>
    </source>
</evidence>
<sequence>MGMALSAPSDRSAGTRAGLVTRFRKKFHWLRDDRIRGRQSAAPEIPGPGTTNRQQSGRDRSQPNPPPPKGRRRFSEGPGVLPSLQQPAVPSRAASLNEASLREAINDGNDTASLPTVFGERDSEPQITAVASVASETGVSETDGGGASEDSELARRLPEDEEMDWRWILNLSMHFRDQSDREKFFVTYAEKPNLRRRLTVSCDYRDAREGTLERELADLKYQRDKSAKIYEAIKDSLPAIQFYETITNLKLQTSDGRLHVHVTEDLHEIIPYPPVIAIAHLRCPKYRESDLEFESHLSGFVYKVKVHGEVYIKKEIPGPDTVDEFLYEINALYALADSEHVIRFGGCVVDDNREKVKGLLISFASKGALIDIIFHERGQLPWRLREKWAKQIVSGLSEVHEAGYVQGDFTLSNIVIDESDNAKIIDINRRGCPVGWEPPEVTAMIDGLQRIGMYIGVKSDIFQLGMVLWGIAHEMDEPEAVPRPLGMDRAPDDVPQYFRDIVDACLCDRPQGRLSAKDIVALFPEHNDGYVPRLGRRYPEDDGPAVDTGIRNNGYIIGEAVDGVVEVKLNGNGSGISPQTNDSEYAGANGLLLNAKGSPDSSRTFTHVHASHPPGSKNEPVSLTESGLEDHSHPEIQKIQTQGLDSDEELQVISASPSESGIGDEQPFLWPSIVGAAFGAGVDPAVPDSPAIPPGSISSPQYPTNIRGLIDKGGERPNFEKLNRNPSDEPIPRPPMNGRAGTRDSEIGNEKFTTARSSLEIRSSVAV</sequence>
<keyword evidence="2" id="KW-0547">Nucleotide-binding</keyword>
<name>A0ABR3GD68_9PEZI</name>
<dbReference type="PROSITE" id="PS50011">
    <property type="entry name" value="PROTEIN_KINASE_DOM"/>
    <property type="match status" value="1"/>
</dbReference>
<dbReference type="EMBL" id="JBBBZM010000111">
    <property type="protein sequence ID" value="KAL0633854.1"/>
    <property type="molecule type" value="Genomic_DNA"/>
</dbReference>
<feature type="region of interest" description="Disordered" evidence="5">
    <location>
        <begin position="133"/>
        <end position="157"/>
    </location>
</feature>
<dbReference type="Pfam" id="PF07714">
    <property type="entry name" value="PK_Tyr_Ser-Thr"/>
    <property type="match status" value="1"/>
</dbReference>
<feature type="region of interest" description="Disordered" evidence="5">
    <location>
        <begin position="708"/>
        <end position="767"/>
    </location>
</feature>
<evidence type="ECO:0000256" key="5">
    <source>
        <dbReference type="SAM" id="MobiDB-lite"/>
    </source>
</evidence>
<dbReference type="InterPro" id="IPR011009">
    <property type="entry name" value="Kinase-like_dom_sf"/>
</dbReference>
<comment type="caution">
    <text evidence="7">The sequence shown here is derived from an EMBL/GenBank/DDBJ whole genome shotgun (WGS) entry which is preliminary data.</text>
</comment>
<feature type="region of interest" description="Disordered" evidence="5">
    <location>
        <begin position="591"/>
        <end position="630"/>
    </location>
</feature>